<evidence type="ECO:0000313" key="3">
    <source>
        <dbReference type="Proteomes" id="UP000729402"/>
    </source>
</evidence>
<reference evidence="2" key="1">
    <citation type="journal article" date="2021" name="bioRxiv">
        <title>Whole Genome Assembly and Annotation of Northern Wild Rice, Zizania palustris L., Supports a Whole Genome Duplication in the Zizania Genus.</title>
        <authorList>
            <person name="Haas M."/>
            <person name="Kono T."/>
            <person name="Macchietto M."/>
            <person name="Millas R."/>
            <person name="McGilp L."/>
            <person name="Shao M."/>
            <person name="Duquette J."/>
            <person name="Hirsch C.N."/>
            <person name="Kimball J."/>
        </authorList>
    </citation>
    <scope>NUCLEOTIDE SEQUENCE</scope>
    <source>
        <tissue evidence="2">Fresh leaf tissue</tissue>
    </source>
</reference>
<name>A0A8J5X851_ZIZPA</name>
<reference evidence="2" key="2">
    <citation type="submission" date="2021-02" db="EMBL/GenBank/DDBJ databases">
        <authorList>
            <person name="Kimball J.A."/>
            <person name="Haas M.W."/>
            <person name="Macchietto M."/>
            <person name="Kono T."/>
            <person name="Duquette J."/>
            <person name="Shao M."/>
        </authorList>
    </citation>
    <scope>NUCLEOTIDE SEQUENCE</scope>
    <source>
        <tissue evidence="2">Fresh leaf tissue</tissue>
    </source>
</reference>
<accession>A0A8J5X851</accession>
<proteinExistence type="predicted"/>
<evidence type="ECO:0000256" key="1">
    <source>
        <dbReference type="SAM" id="MobiDB-lite"/>
    </source>
</evidence>
<feature type="compositionally biased region" description="Basic and acidic residues" evidence="1">
    <location>
        <begin position="24"/>
        <end position="38"/>
    </location>
</feature>
<dbReference type="AlphaFoldDB" id="A0A8J5X851"/>
<evidence type="ECO:0000313" key="2">
    <source>
        <dbReference type="EMBL" id="KAG8099622.1"/>
    </source>
</evidence>
<dbReference type="EMBL" id="JAAALK010000079">
    <property type="protein sequence ID" value="KAG8099622.1"/>
    <property type="molecule type" value="Genomic_DNA"/>
</dbReference>
<sequence length="85" mass="9632">MADRIASFSDSLTSFPQLLYTRDSSDYEKERASDRKPPPEFPNLGKNFSVGDGNHMYLRPFAVSFLDASLPKSDCGSGRRYICRF</sequence>
<feature type="region of interest" description="Disordered" evidence="1">
    <location>
        <begin position="24"/>
        <end position="45"/>
    </location>
</feature>
<dbReference type="Proteomes" id="UP000729402">
    <property type="component" value="Unassembled WGS sequence"/>
</dbReference>
<comment type="caution">
    <text evidence="2">The sequence shown here is derived from an EMBL/GenBank/DDBJ whole genome shotgun (WGS) entry which is preliminary data.</text>
</comment>
<protein>
    <submittedName>
        <fullName evidence="2">Uncharacterized protein</fullName>
    </submittedName>
</protein>
<organism evidence="2 3">
    <name type="scientific">Zizania palustris</name>
    <name type="common">Northern wild rice</name>
    <dbReference type="NCBI Taxonomy" id="103762"/>
    <lineage>
        <taxon>Eukaryota</taxon>
        <taxon>Viridiplantae</taxon>
        <taxon>Streptophyta</taxon>
        <taxon>Embryophyta</taxon>
        <taxon>Tracheophyta</taxon>
        <taxon>Spermatophyta</taxon>
        <taxon>Magnoliopsida</taxon>
        <taxon>Liliopsida</taxon>
        <taxon>Poales</taxon>
        <taxon>Poaceae</taxon>
        <taxon>BOP clade</taxon>
        <taxon>Oryzoideae</taxon>
        <taxon>Oryzeae</taxon>
        <taxon>Zizaniinae</taxon>
        <taxon>Zizania</taxon>
    </lineage>
</organism>
<gene>
    <name evidence="2" type="ORF">GUJ93_ZPchr0013g35045</name>
</gene>
<keyword evidence="3" id="KW-1185">Reference proteome</keyword>